<evidence type="ECO:0000313" key="20">
    <source>
        <dbReference type="Proteomes" id="UP000823906"/>
    </source>
</evidence>
<evidence type="ECO:0000313" key="19">
    <source>
        <dbReference type="EMBL" id="HJC46267.1"/>
    </source>
</evidence>
<keyword evidence="5" id="KW-0133">Cell shape</keyword>
<dbReference type="GO" id="GO:0051301">
    <property type="term" value="P:cell division"/>
    <property type="evidence" value="ECO:0007669"/>
    <property type="project" value="InterPro"/>
</dbReference>
<evidence type="ECO:0000256" key="2">
    <source>
        <dbReference type="ARBA" id="ARBA00022676"/>
    </source>
</evidence>
<dbReference type="Proteomes" id="UP000823906">
    <property type="component" value="Unassembled WGS sequence"/>
</dbReference>
<feature type="transmembrane region" description="Helical" evidence="18">
    <location>
        <begin position="198"/>
        <end position="231"/>
    </location>
</feature>
<keyword evidence="3" id="KW-0808">Transferase</keyword>
<reference evidence="19" key="1">
    <citation type="journal article" date="2021" name="PeerJ">
        <title>Extensive microbial diversity within the chicken gut microbiome revealed by metagenomics and culture.</title>
        <authorList>
            <person name="Gilroy R."/>
            <person name="Ravi A."/>
            <person name="Getino M."/>
            <person name="Pursley I."/>
            <person name="Horton D.L."/>
            <person name="Alikhan N.F."/>
            <person name="Baker D."/>
            <person name="Gharbi K."/>
            <person name="Hall N."/>
            <person name="Watson M."/>
            <person name="Adriaenssens E.M."/>
            <person name="Foster-Nyarko E."/>
            <person name="Jarju S."/>
            <person name="Secka A."/>
            <person name="Antonio M."/>
            <person name="Oren A."/>
            <person name="Chaudhuri R.R."/>
            <person name="La Ragione R."/>
            <person name="Hildebrand F."/>
            <person name="Pallen M.J."/>
        </authorList>
    </citation>
    <scope>NUCLEOTIDE SEQUENCE</scope>
    <source>
        <strain evidence="19">ChiSjej5B23-2810</strain>
    </source>
</reference>
<feature type="transmembrane region" description="Helical" evidence="18">
    <location>
        <begin position="69"/>
        <end position="87"/>
    </location>
</feature>
<dbReference type="PANTHER" id="PTHR30474">
    <property type="entry name" value="CELL CYCLE PROTEIN"/>
    <property type="match status" value="1"/>
</dbReference>
<evidence type="ECO:0000256" key="11">
    <source>
        <dbReference type="ARBA" id="ARBA00038053"/>
    </source>
</evidence>
<gene>
    <name evidence="19" type="ORF">H9703_09080</name>
</gene>
<feature type="transmembrane region" description="Helical" evidence="18">
    <location>
        <begin position="93"/>
        <end position="111"/>
    </location>
</feature>
<proteinExistence type="inferred from homology"/>
<evidence type="ECO:0000256" key="15">
    <source>
        <dbReference type="ARBA" id="ARBA00049902"/>
    </source>
</evidence>
<feature type="transmembrane region" description="Helical" evidence="18">
    <location>
        <begin position="371"/>
        <end position="393"/>
    </location>
</feature>
<dbReference type="AlphaFoldDB" id="A0A9D2PA81"/>
<evidence type="ECO:0000256" key="1">
    <source>
        <dbReference type="ARBA" id="ARBA00004141"/>
    </source>
</evidence>
<feature type="region of interest" description="Disordered" evidence="17">
    <location>
        <begin position="410"/>
        <end position="439"/>
    </location>
</feature>
<evidence type="ECO:0000256" key="10">
    <source>
        <dbReference type="ARBA" id="ARBA00033270"/>
    </source>
</evidence>
<keyword evidence="7 18" id="KW-1133">Transmembrane helix</keyword>
<evidence type="ECO:0000256" key="8">
    <source>
        <dbReference type="ARBA" id="ARBA00023136"/>
    </source>
</evidence>
<dbReference type="GO" id="GO:0008955">
    <property type="term" value="F:peptidoglycan glycosyltransferase activity"/>
    <property type="evidence" value="ECO:0007669"/>
    <property type="project" value="UniProtKB-EC"/>
</dbReference>
<evidence type="ECO:0000256" key="7">
    <source>
        <dbReference type="ARBA" id="ARBA00022989"/>
    </source>
</evidence>
<comment type="catalytic activity">
    <reaction evidence="15">
        <text>[GlcNAc-(1-&gt;4)-Mur2Ac(oyl-L-Ala-gamma-D-Glu-L-Lys-D-Ala-D-Ala)](n)-di-trans,octa-cis-undecaprenyl diphosphate + beta-D-GlcNAc-(1-&gt;4)-Mur2Ac(oyl-L-Ala-gamma-D-Glu-L-Lys-D-Ala-D-Ala)-di-trans,octa-cis-undecaprenyl diphosphate = [GlcNAc-(1-&gt;4)-Mur2Ac(oyl-L-Ala-gamma-D-Glu-L-Lys-D-Ala-D-Ala)](n+1)-di-trans,octa-cis-undecaprenyl diphosphate + di-trans,octa-cis-undecaprenyl diphosphate + H(+)</text>
        <dbReference type="Rhea" id="RHEA:23708"/>
        <dbReference type="Rhea" id="RHEA-COMP:9602"/>
        <dbReference type="Rhea" id="RHEA-COMP:9603"/>
        <dbReference type="ChEBI" id="CHEBI:15378"/>
        <dbReference type="ChEBI" id="CHEBI:58405"/>
        <dbReference type="ChEBI" id="CHEBI:60033"/>
        <dbReference type="ChEBI" id="CHEBI:78435"/>
        <dbReference type="EC" id="2.4.99.28"/>
    </reaction>
</comment>
<feature type="transmembrane region" description="Helical" evidence="18">
    <location>
        <begin position="176"/>
        <end position="192"/>
    </location>
</feature>
<dbReference type="GO" id="GO:0009252">
    <property type="term" value="P:peptidoglycan biosynthetic process"/>
    <property type="evidence" value="ECO:0007669"/>
    <property type="project" value="UniProtKB-KW"/>
</dbReference>
<evidence type="ECO:0000256" key="4">
    <source>
        <dbReference type="ARBA" id="ARBA00022692"/>
    </source>
</evidence>
<name>A0A9D2PA81_9FIRM</name>
<feature type="transmembrane region" description="Helical" evidence="18">
    <location>
        <begin position="28"/>
        <end position="48"/>
    </location>
</feature>
<comment type="caution">
    <text evidence="19">The sequence shown here is derived from an EMBL/GenBank/DDBJ whole genome shotgun (WGS) entry which is preliminary data.</text>
</comment>
<organism evidence="19 20">
    <name type="scientific">Candidatus Faecalibacterium faecigallinarum</name>
    <dbReference type="NCBI Taxonomy" id="2838577"/>
    <lineage>
        <taxon>Bacteria</taxon>
        <taxon>Bacillati</taxon>
        <taxon>Bacillota</taxon>
        <taxon>Clostridia</taxon>
        <taxon>Eubacteriales</taxon>
        <taxon>Oscillospiraceae</taxon>
        <taxon>Faecalibacterium</taxon>
    </lineage>
</organism>
<keyword evidence="4 18" id="KW-0812">Transmembrane</keyword>
<dbReference type="PANTHER" id="PTHR30474:SF2">
    <property type="entry name" value="PEPTIDOGLYCAN GLYCOSYLTRANSFERASE FTSW-RELATED"/>
    <property type="match status" value="1"/>
</dbReference>
<evidence type="ECO:0000256" key="5">
    <source>
        <dbReference type="ARBA" id="ARBA00022960"/>
    </source>
</evidence>
<dbReference type="EC" id="2.4.99.28" evidence="14"/>
<evidence type="ECO:0000256" key="16">
    <source>
        <dbReference type="ARBA" id="ARBA00049966"/>
    </source>
</evidence>
<evidence type="ECO:0000256" key="3">
    <source>
        <dbReference type="ARBA" id="ARBA00022679"/>
    </source>
</evidence>
<keyword evidence="8 18" id="KW-0472">Membrane</keyword>
<feature type="transmembrane region" description="Helical" evidence="18">
    <location>
        <begin position="305"/>
        <end position="328"/>
    </location>
</feature>
<keyword evidence="6" id="KW-0573">Peptidoglycan synthesis</keyword>
<sequence>MAIARRRADPGGPVVILQRDPGPWTPLLISWLATLALIVIFGLVMLFSASYTTGYLRMGDSFHYIKSQALYALIGVGVMFLFSYFDLRFIRKFVWAGYLVSLVLLVAVLFCEPLNGCRRWLNIRGLPTLQVSELVKFEMILLTAHLASRTRRPIPREGGAHLGAGGWLYQKLVRELAIPLLPLVPVVLLLVLEPHMSGIVLMCAIVGSILLLNGSGGIITYGGAVSAVFLLETLLSHIDSIPYLQDRLDGWTSDMSKMTDQTLQSLYAIGSGGLTGLGLGNSVEKQLWLPECTNDFIFSVVCEELGFVGAVVVILLFVLLLVQGFMIAFQAGDRFSTLVGVGIMAQVGWQVFCNVAVVTNTLPNTGISLPFFSSGGTSLLLLMAEMGVMIHIGRNGAKVSAIRRAAREAQEEKARQASRPPITLDGIRRPGSRRAGGLN</sequence>
<dbReference type="GO" id="GO:0005886">
    <property type="term" value="C:plasma membrane"/>
    <property type="evidence" value="ECO:0007669"/>
    <property type="project" value="TreeGrafter"/>
</dbReference>
<evidence type="ECO:0000256" key="9">
    <source>
        <dbReference type="ARBA" id="ARBA00032370"/>
    </source>
</evidence>
<evidence type="ECO:0000256" key="14">
    <source>
        <dbReference type="ARBA" id="ARBA00044770"/>
    </source>
</evidence>
<dbReference type="GO" id="GO:0032153">
    <property type="term" value="C:cell division site"/>
    <property type="evidence" value="ECO:0007669"/>
    <property type="project" value="TreeGrafter"/>
</dbReference>
<dbReference type="InterPro" id="IPR001182">
    <property type="entry name" value="FtsW/RodA"/>
</dbReference>
<dbReference type="EMBL" id="DWWN01000060">
    <property type="protein sequence ID" value="HJC46267.1"/>
    <property type="molecule type" value="Genomic_DNA"/>
</dbReference>
<keyword evidence="2" id="KW-0328">Glycosyltransferase</keyword>
<evidence type="ECO:0000256" key="18">
    <source>
        <dbReference type="SAM" id="Phobius"/>
    </source>
</evidence>
<evidence type="ECO:0000256" key="12">
    <source>
        <dbReference type="ARBA" id="ARBA00041185"/>
    </source>
</evidence>
<comment type="subcellular location">
    <subcellularLocation>
        <location evidence="1">Membrane</location>
        <topology evidence="1">Multi-pass membrane protein</topology>
    </subcellularLocation>
</comment>
<comment type="similarity">
    <text evidence="11">Belongs to the SEDS family. FtsW subfamily.</text>
</comment>
<dbReference type="Pfam" id="PF01098">
    <property type="entry name" value="FTSW_RODA_SPOVE"/>
    <property type="match status" value="1"/>
</dbReference>
<comment type="function">
    <text evidence="16">Peptidoglycan polymerase that is essential for cell division.</text>
</comment>
<evidence type="ECO:0000256" key="13">
    <source>
        <dbReference type="ARBA" id="ARBA00041418"/>
    </source>
</evidence>
<evidence type="ECO:0000256" key="17">
    <source>
        <dbReference type="SAM" id="MobiDB-lite"/>
    </source>
</evidence>
<dbReference type="GO" id="GO:0008360">
    <property type="term" value="P:regulation of cell shape"/>
    <property type="evidence" value="ECO:0007669"/>
    <property type="project" value="UniProtKB-KW"/>
</dbReference>
<accession>A0A9D2PA81</accession>
<evidence type="ECO:0000256" key="6">
    <source>
        <dbReference type="ARBA" id="ARBA00022984"/>
    </source>
</evidence>
<protein>
    <recommendedName>
        <fullName evidence="12">Probable peptidoglycan glycosyltransferase FtsW</fullName>
        <ecNumber evidence="14">2.4.99.28</ecNumber>
    </recommendedName>
    <alternativeName>
        <fullName evidence="13">Cell division protein FtsW</fullName>
    </alternativeName>
    <alternativeName>
        <fullName evidence="10">Cell wall polymerase</fullName>
    </alternativeName>
    <alternativeName>
        <fullName evidence="9">Peptidoglycan polymerase</fullName>
    </alternativeName>
</protein>
<dbReference type="GO" id="GO:0015648">
    <property type="term" value="F:lipid-linked peptidoglycan transporter activity"/>
    <property type="evidence" value="ECO:0007669"/>
    <property type="project" value="TreeGrafter"/>
</dbReference>
<feature type="transmembrane region" description="Helical" evidence="18">
    <location>
        <begin position="335"/>
        <end position="359"/>
    </location>
</feature>
<reference evidence="19" key="2">
    <citation type="submission" date="2021-04" db="EMBL/GenBank/DDBJ databases">
        <authorList>
            <person name="Gilroy R."/>
        </authorList>
    </citation>
    <scope>NUCLEOTIDE SEQUENCE</scope>
    <source>
        <strain evidence="19">ChiSjej5B23-2810</strain>
    </source>
</reference>